<protein>
    <submittedName>
        <fullName evidence="1">Uncharacterized protein</fullName>
    </submittedName>
</protein>
<sequence length="232" mass="25992">MSADEAPSPPVDMVLSLDREGTVHLLRTMRSHHVMPSFCYPWGFERAYLALLRGACSLTLLDVPDDAVTDELERRVRLLRDFTTVVVLAPRHIDVVSLLRAGAVNVLPRDTPPMELTSRLIAEHRWLVLSAARSGLRAAPSRSEQVPQPRQMSQQVLFGLLSSATHPWCCHDLCLLLGQGPTPLSKRALQARMMRLAERLSEDGMSVLSSHQWGRTTYVGIHEIPVRQHEGR</sequence>
<evidence type="ECO:0000313" key="2">
    <source>
        <dbReference type="Proteomes" id="UP001354709"/>
    </source>
</evidence>
<dbReference type="EMBL" id="JAZBJO010000022">
    <property type="protein sequence ID" value="MEE4596028.1"/>
    <property type="molecule type" value="Genomic_DNA"/>
</dbReference>
<name>A0ABU7Q3T2_9ACTN</name>
<evidence type="ECO:0000313" key="1">
    <source>
        <dbReference type="EMBL" id="MEE4596028.1"/>
    </source>
</evidence>
<proteinExistence type="predicted"/>
<keyword evidence="2" id="KW-1185">Reference proteome</keyword>
<dbReference type="Proteomes" id="UP001354709">
    <property type="component" value="Unassembled WGS sequence"/>
</dbReference>
<accession>A0ABU7Q3T2</accession>
<gene>
    <name evidence="1" type="ORF">V2J94_29740</name>
</gene>
<dbReference type="RefSeq" id="WP_330812458.1">
    <property type="nucleotide sequence ID" value="NZ_JAZBJO010000022.1"/>
</dbReference>
<comment type="caution">
    <text evidence="1">The sequence shown here is derived from an EMBL/GenBank/DDBJ whole genome shotgun (WGS) entry which is preliminary data.</text>
</comment>
<organism evidence="1 2">
    <name type="scientific">Streptomyces asiaticus subsp. ignotus</name>
    <dbReference type="NCBI Taxonomy" id="3098222"/>
    <lineage>
        <taxon>Bacteria</taxon>
        <taxon>Bacillati</taxon>
        <taxon>Actinomycetota</taxon>
        <taxon>Actinomycetes</taxon>
        <taxon>Kitasatosporales</taxon>
        <taxon>Streptomycetaceae</taxon>
        <taxon>Streptomyces</taxon>
        <taxon>Streptomyces violaceusniger group</taxon>
    </lineage>
</organism>
<reference evidence="1 2" key="1">
    <citation type="submission" date="2023-11" db="EMBL/GenBank/DDBJ databases">
        <title>30 novel species of actinomycetes from the DSMZ collection.</title>
        <authorList>
            <person name="Nouioui I."/>
        </authorList>
    </citation>
    <scope>NUCLEOTIDE SEQUENCE [LARGE SCALE GENOMIC DNA]</scope>
    <source>
        <strain evidence="1 2">DSM 41524</strain>
    </source>
</reference>